<comment type="similarity">
    <text evidence="1">Belongs to the LysR transcriptional regulatory family.</text>
</comment>
<gene>
    <name evidence="6" type="ORF">HNR14_003270</name>
</gene>
<keyword evidence="3 6" id="KW-0238">DNA-binding</keyword>
<dbReference type="InterPro" id="IPR036390">
    <property type="entry name" value="WH_DNA-bd_sf"/>
</dbReference>
<keyword evidence="2" id="KW-0805">Transcription regulation</keyword>
<dbReference type="Pfam" id="PF03466">
    <property type="entry name" value="LysR_substrate"/>
    <property type="match status" value="1"/>
</dbReference>
<dbReference type="PROSITE" id="PS50931">
    <property type="entry name" value="HTH_LYSR"/>
    <property type="match status" value="1"/>
</dbReference>
<keyword evidence="7" id="KW-1185">Reference proteome</keyword>
<dbReference type="Proteomes" id="UP000521075">
    <property type="component" value="Unassembled WGS sequence"/>
</dbReference>
<reference evidence="6 7" key="1">
    <citation type="submission" date="2020-07" db="EMBL/GenBank/DDBJ databases">
        <title>Sequencing the genomes of 1000 actinobacteria strains.</title>
        <authorList>
            <person name="Klenk H.-P."/>
        </authorList>
    </citation>
    <scope>NUCLEOTIDE SEQUENCE [LARGE SCALE GENOMIC DNA]</scope>
    <source>
        <strain evidence="6 7">DSM 15166</strain>
    </source>
</reference>
<dbReference type="SUPFAM" id="SSF46785">
    <property type="entry name" value="Winged helix' DNA-binding domain"/>
    <property type="match status" value="1"/>
</dbReference>
<protein>
    <submittedName>
        <fullName evidence="6">DNA-binding transcriptional LysR family regulator</fullName>
    </submittedName>
</protein>
<dbReference type="Gene3D" id="1.10.10.10">
    <property type="entry name" value="Winged helix-like DNA-binding domain superfamily/Winged helix DNA-binding domain"/>
    <property type="match status" value="1"/>
</dbReference>
<evidence type="ECO:0000256" key="4">
    <source>
        <dbReference type="ARBA" id="ARBA00023163"/>
    </source>
</evidence>
<dbReference type="AlphaFoldDB" id="A0A853DV18"/>
<feature type="domain" description="HTH lysR-type" evidence="5">
    <location>
        <begin position="1"/>
        <end position="58"/>
    </location>
</feature>
<evidence type="ECO:0000256" key="3">
    <source>
        <dbReference type="ARBA" id="ARBA00023125"/>
    </source>
</evidence>
<organism evidence="6 7">
    <name type="scientific">Leifsonia naganoensis</name>
    <dbReference type="NCBI Taxonomy" id="150025"/>
    <lineage>
        <taxon>Bacteria</taxon>
        <taxon>Bacillati</taxon>
        <taxon>Actinomycetota</taxon>
        <taxon>Actinomycetes</taxon>
        <taxon>Micrococcales</taxon>
        <taxon>Microbacteriaceae</taxon>
        <taxon>Leifsonia</taxon>
    </lineage>
</organism>
<dbReference type="PRINTS" id="PR00039">
    <property type="entry name" value="HTHLYSR"/>
</dbReference>
<dbReference type="GO" id="GO:0003677">
    <property type="term" value="F:DNA binding"/>
    <property type="evidence" value="ECO:0007669"/>
    <property type="project" value="UniProtKB-KW"/>
</dbReference>
<dbReference type="Gene3D" id="3.40.190.290">
    <property type="match status" value="1"/>
</dbReference>
<dbReference type="PANTHER" id="PTHR30346:SF28">
    <property type="entry name" value="HTH-TYPE TRANSCRIPTIONAL REGULATOR CYNR"/>
    <property type="match status" value="1"/>
</dbReference>
<dbReference type="Pfam" id="PF00126">
    <property type="entry name" value="HTH_1"/>
    <property type="match status" value="1"/>
</dbReference>
<sequence length="297" mass="31974">MDTRQLEYLVAVAEELNFTRAAERLFAAQSTVSAGIQALERELGAPLFDRDPHGVRLTAAGEAVLREARGAVEAVDRMRDAARGDGELRGAVRVGIFTNLSTIDLPSIMGEFHRRHPLVDLRLGPSPSGSTGLAEDVRQGRIDVAFVGLPDRQPGLLERELAVSPFVALLAASHPLADRAEVSLTELADEQWVDARAGFGNRVTLDRELAAMGIVRHVPTELSDLGEIPRFVAARLGVAALPALTVIPAEGAVAVPLRERIEWRLGMVARPRPSAAATALLDLVSERFAPSRTLEGR</sequence>
<dbReference type="InterPro" id="IPR005119">
    <property type="entry name" value="LysR_subst-bd"/>
</dbReference>
<evidence type="ECO:0000259" key="5">
    <source>
        <dbReference type="PROSITE" id="PS50931"/>
    </source>
</evidence>
<evidence type="ECO:0000313" key="6">
    <source>
        <dbReference type="EMBL" id="NYK11389.1"/>
    </source>
</evidence>
<dbReference type="GO" id="GO:0003700">
    <property type="term" value="F:DNA-binding transcription factor activity"/>
    <property type="evidence" value="ECO:0007669"/>
    <property type="project" value="InterPro"/>
</dbReference>
<evidence type="ECO:0000256" key="1">
    <source>
        <dbReference type="ARBA" id="ARBA00009437"/>
    </source>
</evidence>
<dbReference type="GO" id="GO:0032993">
    <property type="term" value="C:protein-DNA complex"/>
    <property type="evidence" value="ECO:0007669"/>
    <property type="project" value="TreeGrafter"/>
</dbReference>
<accession>A0A853DV18</accession>
<keyword evidence="4" id="KW-0804">Transcription</keyword>
<dbReference type="SUPFAM" id="SSF53850">
    <property type="entry name" value="Periplasmic binding protein-like II"/>
    <property type="match status" value="1"/>
</dbReference>
<evidence type="ECO:0000256" key="2">
    <source>
        <dbReference type="ARBA" id="ARBA00023015"/>
    </source>
</evidence>
<comment type="caution">
    <text evidence="6">The sequence shown here is derived from an EMBL/GenBank/DDBJ whole genome shotgun (WGS) entry which is preliminary data.</text>
</comment>
<proteinExistence type="inferred from homology"/>
<dbReference type="RefSeq" id="WP_179701881.1">
    <property type="nucleotide sequence ID" value="NZ_BAAAHA010000001.1"/>
</dbReference>
<evidence type="ECO:0000313" key="7">
    <source>
        <dbReference type="Proteomes" id="UP000521075"/>
    </source>
</evidence>
<dbReference type="FunFam" id="1.10.10.10:FF:000001">
    <property type="entry name" value="LysR family transcriptional regulator"/>
    <property type="match status" value="1"/>
</dbReference>
<dbReference type="EMBL" id="JACCHJ010000001">
    <property type="protein sequence ID" value="NYK11389.1"/>
    <property type="molecule type" value="Genomic_DNA"/>
</dbReference>
<dbReference type="PANTHER" id="PTHR30346">
    <property type="entry name" value="TRANSCRIPTIONAL DUAL REGULATOR HCAR-RELATED"/>
    <property type="match status" value="1"/>
</dbReference>
<dbReference type="InterPro" id="IPR000847">
    <property type="entry name" value="LysR_HTH_N"/>
</dbReference>
<dbReference type="InterPro" id="IPR036388">
    <property type="entry name" value="WH-like_DNA-bd_sf"/>
</dbReference>
<name>A0A853DV18_9MICO</name>